<dbReference type="GeneID" id="37273240"/>
<dbReference type="RefSeq" id="XP_025601328.1">
    <property type="nucleotide sequence ID" value="XM_025745696.1"/>
</dbReference>
<name>A0A316ZHS1_9BASI</name>
<reference evidence="2 3" key="1">
    <citation type="journal article" date="2018" name="Mol. Biol. Evol.">
        <title>Broad Genomic Sampling Reveals a Smut Pathogenic Ancestry of the Fungal Clade Ustilaginomycotina.</title>
        <authorList>
            <person name="Kijpornyongpan T."/>
            <person name="Mondo S.J."/>
            <person name="Barry K."/>
            <person name="Sandor L."/>
            <person name="Lee J."/>
            <person name="Lipzen A."/>
            <person name="Pangilinan J."/>
            <person name="LaButti K."/>
            <person name="Hainaut M."/>
            <person name="Henrissat B."/>
            <person name="Grigoriev I.V."/>
            <person name="Spatafora J.W."/>
            <person name="Aime M.C."/>
        </authorList>
    </citation>
    <scope>NUCLEOTIDE SEQUENCE [LARGE SCALE GENOMIC DNA]</scope>
    <source>
        <strain evidence="2 3">MCA 4186</strain>
    </source>
</reference>
<proteinExistence type="predicted"/>
<dbReference type="AlphaFoldDB" id="A0A316ZHS1"/>
<evidence type="ECO:0000313" key="3">
    <source>
        <dbReference type="Proteomes" id="UP000245946"/>
    </source>
</evidence>
<accession>A0A316ZHS1</accession>
<dbReference type="EMBL" id="KZ819283">
    <property type="protein sequence ID" value="PWO01050.1"/>
    <property type="molecule type" value="Genomic_DNA"/>
</dbReference>
<sequence>MQTAQVVPAATGAAALLAEGSSHGAHARGHVDCGIRACLLREGSTRAPPPRGCEDPRVETAKFGWIPRVSSPETLACESREARRAKLTMQMGGAGRRGDCVRGKSVSTASSVGRGQTAGARVIHQAKMCWHAQKTDIVFDSDRTVPCRLGMVV</sequence>
<gene>
    <name evidence="2" type="ORF">FA09DRAFT_510</name>
</gene>
<dbReference type="Proteomes" id="UP000245946">
    <property type="component" value="Unassembled WGS sequence"/>
</dbReference>
<organism evidence="2 3">
    <name type="scientific">Tilletiopsis washingtonensis</name>
    <dbReference type="NCBI Taxonomy" id="58919"/>
    <lineage>
        <taxon>Eukaryota</taxon>
        <taxon>Fungi</taxon>
        <taxon>Dikarya</taxon>
        <taxon>Basidiomycota</taxon>
        <taxon>Ustilaginomycotina</taxon>
        <taxon>Exobasidiomycetes</taxon>
        <taxon>Entylomatales</taxon>
        <taxon>Entylomatales incertae sedis</taxon>
        <taxon>Tilletiopsis</taxon>
    </lineage>
</organism>
<protein>
    <submittedName>
        <fullName evidence="2">Uncharacterized protein</fullName>
    </submittedName>
</protein>
<feature type="region of interest" description="Disordered" evidence="1">
    <location>
        <begin position="93"/>
        <end position="113"/>
    </location>
</feature>
<evidence type="ECO:0000256" key="1">
    <source>
        <dbReference type="SAM" id="MobiDB-lite"/>
    </source>
</evidence>
<keyword evidence="3" id="KW-1185">Reference proteome</keyword>
<evidence type="ECO:0000313" key="2">
    <source>
        <dbReference type="EMBL" id="PWO01050.1"/>
    </source>
</evidence>